<evidence type="ECO:0000313" key="1">
    <source>
        <dbReference type="EMBL" id="KAI6093534.1"/>
    </source>
</evidence>
<organism evidence="1 2">
    <name type="scientific">Hypoxylon rubiginosum</name>
    <dbReference type="NCBI Taxonomy" id="110542"/>
    <lineage>
        <taxon>Eukaryota</taxon>
        <taxon>Fungi</taxon>
        <taxon>Dikarya</taxon>
        <taxon>Ascomycota</taxon>
        <taxon>Pezizomycotina</taxon>
        <taxon>Sordariomycetes</taxon>
        <taxon>Xylariomycetidae</taxon>
        <taxon>Xylariales</taxon>
        <taxon>Hypoxylaceae</taxon>
        <taxon>Hypoxylon</taxon>
    </lineage>
</organism>
<dbReference type="Proteomes" id="UP001497680">
    <property type="component" value="Unassembled WGS sequence"/>
</dbReference>
<protein>
    <submittedName>
        <fullName evidence="1">Uncharacterized protein</fullName>
    </submittedName>
</protein>
<name>A0ACC0DL85_9PEZI</name>
<comment type="caution">
    <text evidence="1">The sequence shown here is derived from an EMBL/GenBank/DDBJ whole genome shotgun (WGS) entry which is preliminary data.</text>
</comment>
<sequence>MHHLTYRPAISSPRLAQLTAHLTYSCAMATTTELPPALWRKLFLEHVQAMATPEFTLSTARKISTASSSGSEYWPRARTCVFRGMFASLPVNPKNEAELNPEKYESDCLTLTTDCRMDKMAELVGADPADELDEDKKKNLKLSRRGALVEAAFWAKEKGTQWRVRGRAYVLGPDIEAPDAAAAKVVVDDLLSKMRSKQQSSASEKEDWSFSREVTAHFGNLSPLMRGSFRNPPPGTPVAVPVTDDRLKLGQKVTDLEDEVARANFRVVVIVPLEVDQTDLSNPERGRRWQYTFRRDGGKEPKAPGGVVEDGWEKVEVWP</sequence>
<accession>A0ACC0DL85</accession>
<keyword evidence="2" id="KW-1185">Reference proteome</keyword>
<proteinExistence type="predicted"/>
<reference evidence="1 2" key="1">
    <citation type="journal article" date="2022" name="New Phytol.">
        <title>Ecological generalism drives hyperdiversity of secondary metabolite gene clusters in xylarialean endophytes.</title>
        <authorList>
            <person name="Franco M.E.E."/>
            <person name="Wisecaver J.H."/>
            <person name="Arnold A.E."/>
            <person name="Ju Y.M."/>
            <person name="Slot J.C."/>
            <person name="Ahrendt S."/>
            <person name="Moore L.P."/>
            <person name="Eastman K.E."/>
            <person name="Scott K."/>
            <person name="Konkel Z."/>
            <person name="Mondo S.J."/>
            <person name="Kuo A."/>
            <person name="Hayes R.D."/>
            <person name="Haridas S."/>
            <person name="Andreopoulos B."/>
            <person name="Riley R."/>
            <person name="LaButti K."/>
            <person name="Pangilinan J."/>
            <person name="Lipzen A."/>
            <person name="Amirebrahimi M."/>
            <person name="Yan J."/>
            <person name="Adam C."/>
            <person name="Keymanesh K."/>
            <person name="Ng V."/>
            <person name="Louie K."/>
            <person name="Northen T."/>
            <person name="Drula E."/>
            <person name="Henrissat B."/>
            <person name="Hsieh H.M."/>
            <person name="Youens-Clark K."/>
            <person name="Lutzoni F."/>
            <person name="Miadlikowska J."/>
            <person name="Eastwood D.C."/>
            <person name="Hamelin R.C."/>
            <person name="Grigoriev I.V."/>
            <person name="U'Ren J.M."/>
        </authorList>
    </citation>
    <scope>NUCLEOTIDE SEQUENCE [LARGE SCALE GENOMIC DNA]</scope>
    <source>
        <strain evidence="1 2">ER1909</strain>
    </source>
</reference>
<dbReference type="EMBL" id="MU394280">
    <property type="protein sequence ID" value="KAI6093534.1"/>
    <property type="molecule type" value="Genomic_DNA"/>
</dbReference>
<gene>
    <name evidence="1" type="ORF">F4821DRAFT_220849</name>
</gene>
<evidence type="ECO:0000313" key="2">
    <source>
        <dbReference type="Proteomes" id="UP001497680"/>
    </source>
</evidence>